<dbReference type="AlphaFoldDB" id="A0A6S7JD10"/>
<sequence>MIVHFVSKRQRPICAIGANDLYSYNTSVNSTVAYTRSVSQSSYRREPQGSQSASEICRSWNAGACSSPRELCRCAVVRESFVDFATVAIERSAAAFAAESTVARRATGHHNARKMPYEATELDRNEQLRKISSCISLNFPDVQTISPINLTNFELQLKSHSDRRRVDYVLNGLRFGFQLGFHSHLCKLKSATSNCISASEHPAVIDEYLNKEVSLGRVFGPTKTPPLKHLHVSRFGVIPKKGNAWRLILDLSFPLHIALMMA</sequence>
<dbReference type="EMBL" id="CACRXK020015607">
    <property type="protein sequence ID" value="CAB4028618.1"/>
    <property type="molecule type" value="Genomic_DNA"/>
</dbReference>
<evidence type="ECO:0000313" key="1">
    <source>
        <dbReference type="EMBL" id="CAB4028618.1"/>
    </source>
</evidence>
<comment type="caution">
    <text evidence="1">The sequence shown here is derived from an EMBL/GenBank/DDBJ whole genome shotgun (WGS) entry which is preliminary data.</text>
</comment>
<accession>A0A6S7JD10</accession>
<proteinExistence type="predicted"/>
<evidence type="ECO:0000313" key="2">
    <source>
        <dbReference type="Proteomes" id="UP001152795"/>
    </source>
</evidence>
<dbReference type="OrthoDB" id="6104769at2759"/>
<keyword evidence="2" id="KW-1185">Reference proteome</keyword>
<dbReference type="Proteomes" id="UP001152795">
    <property type="component" value="Unassembled WGS sequence"/>
</dbReference>
<gene>
    <name evidence="1" type="ORF">PACLA_8A062020</name>
</gene>
<name>A0A6S7JD10_PARCT</name>
<organism evidence="1 2">
    <name type="scientific">Paramuricea clavata</name>
    <name type="common">Red gorgonian</name>
    <name type="synonym">Violescent sea-whip</name>
    <dbReference type="NCBI Taxonomy" id="317549"/>
    <lineage>
        <taxon>Eukaryota</taxon>
        <taxon>Metazoa</taxon>
        <taxon>Cnidaria</taxon>
        <taxon>Anthozoa</taxon>
        <taxon>Octocorallia</taxon>
        <taxon>Malacalcyonacea</taxon>
        <taxon>Plexauridae</taxon>
        <taxon>Paramuricea</taxon>
    </lineage>
</organism>
<protein>
    <submittedName>
        <fullName evidence="1">Uncharacterized protein</fullName>
    </submittedName>
</protein>
<reference evidence="1" key="1">
    <citation type="submission" date="2020-04" db="EMBL/GenBank/DDBJ databases">
        <authorList>
            <person name="Alioto T."/>
            <person name="Alioto T."/>
            <person name="Gomez Garrido J."/>
        </authorList>
    </citation>
    <scope>NUCLEOTIDE SEQUENCE</scope>
    <source>
        <strain evidence="1">A484AB</strain>
    </source>
</reference>